<dbReference type="EMBL" id="KV894356">
    <property type="protein sequence ID" value="OON18279.1"/>
    <property type="molecule type" value="Genomic_DNA"/>
</dbReference>
<feature type="compositionally biased region" description="Basic and acidic residues" evidence="6">
    <location>
        <begin position="264"/>
        <end position="274"/>
    </location>
</feature>
<sequence>NNLGWSITVCGRKGLTRVILLCGARLISRELQLTEKQTAHTFTFSKSAARPFMMSRKRESALLGIVIAVLEAVRTSDIRRLLLVVNLFQLLFISGMDQLTPTPINQQGSKKYQIKQTTPDAKKKRSKRTPMRTAMDVVNRIIWDDEIPQDAVTIGYEDRFLGILEKPFEAFSWEPLDSLDYYTFGIPEHRIQYFKYKNNVIWDKRILLDNVFGSQGSGITIHNVIRQQNEDEESHIAMNQIDSPESDIEDDGITVWTGTSGDNPRLDRADKNVPNEDSDEDTDDADAYWQNKLRPNFFICHRIDSSEFVEQAVKLQSHVCKCEPAFKSCCIPPAAYHMTLRTLRLDNAEQVSECVCALKSAHEELQDLLPTEPLSIRGIGNFHGRVVYAAVEPNQQLVNFVDHLDLVLNSCGLRPTDGRDFVPHITLVKLSRPVGRKLQIDRIDPALYEDFIDCSFGSQLLGSIYLCSMEKTRDSEGMDVSVFPSIFAEAHSKDSARFALALRRIVEDMQETFNWLEKCNKPEIAAIHGACVGGAVDMVCAADIRYASEDAWFQVKELELGIAADIGTLQRLPLLLGSDSLARELIYTARRFDASEALACGFVSRVFKTPEETVREAINTAIQIGNHSPIAVQTTKRSLLFSRDHGVMEGLNQLADLNQVMLQSADVVKAIQAAAKKQKAEFDEC</sequence>
<protein>
    <submittedName>
        <fullName evidence="9">Enoyl-CoA hydratase/isomerase family protein</fullName>
    </submittedName>
</protein>
<dbReference type="InterPro" id="IPR040459">
    <property type="entry name" value="MJ1316"/>
</dbReference>
<dbReference type="Pfam" id="PF00378">
    <property type="entry name" value="ECH_1"/>
    <property type="match status" value="1"/>
</dbReference>
<feature type="region of interest" description="Disordered" evidence="6">
    <location>
        <begin position="240"/>
        <end position="284"/>
    </location>
</feature>
<evidence type="ECO:0000256" key="6">
    <source>
        <dbReference type="SAM" id="MobiDB-lite"/>
    </source>
</evidence>
<feature type="non-terminal residue" evidence="9">
    <location>
        <position position="1"/>
    </location>
</feature>
<reference evidence="9 10" key="1">
    <citation type="submission" date="2015-03" db="EMBL/GenBank/DDBJ databases">
        <title>Draft genome of the nematode, Opisthorchis viverrini.</title>
        <authorList>
            <person name="Mitreva M."/>
        </authorList>
    </citation>
    <scope>NUCLEOTIDE SEQUENCE [LARGE SCALE GENOMIC DNA]</scope>
    <source>
        <strain evidence="9">Khon Kaen</strain>
    </source>
</reference>
<dbReference type="InterPro" id="IPR019510">
    <property type="entry name" value="AKAP7-like_phosphoesterase"/>
</dbReference>
<dbReference type="PANTHER" id="PTHR43149">
    <property type="entry name" value="ENOYL-COA HYDRATASE"/>
    <property type="match status" value="1"/>
</dbReference>
<dbReference type="CDD" id="cd06558">
    <property type="entry name" value="crotonase-like"/>
    <property type="match status" value="1"/>
</dbReference>
<evidence type="ECO:0000256" key="3">
    <source>
        <dbReference type="ARBA" id="ARBA00022832"/>
    </source>
</evidence>
<evidence type="ECO:0000256" key="1">
    <source>
        <dbReference type="ARBA" id="ARBA00005005"/>
    </source>
</evidence>
<dbReference type="AlphaFoldDB" id="A0A1S8WUS1"/>
<dbReference type="Pfam" id="PF10469">
    <property type="entry name" value="AKAP7_NLS"/>
    <property type="match status" value="1"/>
</dbReference>
<feature type="domain" description="MJ1316 RNA cyclic group end recognition" evidence="7">
    <location>
        <begin position="131"/>
        <end position="204"/>
    </location>
</feature>
<comment type="similarity">
    <text evidence="2">Belongs to the enoyl-CoA hydratase/isomerase family.</text>
</comment>
<dbReference type="InterPro" id="IPR029045">
    <property type="entry name" value="ClpP/crotonase-like_dom_sf"/>
</dbReference>
<keyword evidence="5 9" id="KW-0413">Isomerase</keyword>
<dbReference type="GO" id="GO:0051750">
    <property type="term" value="F:delta(3,5)-delta(2,4)-dienoyl-CoA isomerase activity"/>
    <property type="evidence" value="ECO:0007669"/>
    <property type="project" value="TreeGrafter"/>
</dbReference>
<dbReference type="Proteomes" id="UP000243686">
    <property type="component" value="Unassembled WGS sequence"/>
</dbReference>
<evidence type="ECO:0000256" key="4">
    <source>
        <dbReference type="ARBA" id="ARBA00023098"/>
    </source>
</evidence>
<evidence type="ECO:0000313" key="10">
    <source>
        <dbReference type="Proteomes" id="UP000243686"/>
    </source>
</evidence>
<comment type="pathway">
    <text evidence="1">Lipid metabolism; fatty acid beta-oxidation.</text>
</comment>
<organism evidence="9 10">
    <name type="scientific">Opisthorchis viverrini</name>
    <name type="common">Southeast Asian liver fluke</name>
    <dbReference type="NCBI Taxonomy" id="6198"/>
    <lineage>
        <taxon>Eukaryota</taxon>
        <taxon>Metazoa</taxon>
        <taxon>Spiralia</taxon>
        <taxon>Lophotrochozoa</taxon>
        <taxon>Platyhelminthes</taxon>
        <taxon>Trematoda</taxon>
        <taxon>Digenea</taxon>
        <taxon>Opisthorchiida</taxon>
        <taxon>Opisthorchiata</taxon>
        <taxon>Opisthorchiidae</taxon>
        <taxon>Opisthorchis</taxon>
    </lineage>
</organism>
<dbReference type="InterPro" id="IPR014748">
    <property type="entry name" value="Enoyl-CoA_hydra_C"/>
</dbReference>
<dbReference type="Gene3D" id="1.10.12.10">
    <property type="entry name" value="Lyase 2-enoyl-coa Hydratase, Chain A, domain 2"/>
    <property type="match status" value="1"/>
</dbReference>
<accession>A0A1S8WUS1</accession>
<dbReference type="InterPro" id="IPR045002">
    <property type="entry name" value="Ech1-like"/>
</dbReference>
<evidence type="ECO:0000256" key="2">
    <source>
        <dbReference type="ARBA" id="ARBA00005254"/>
    </source>
</evidence>
<proteinExistence type="inferred from homology"/>
<dbReference type="Pfam" id="PF04457">
    <property type="entry name" value="MJ1316"/>
    <property type="match status" value="1"/>
</dbReference>
<dbReference type="SUPFAM" id="SSF55144">
    <property type="entry name" value="LigT-like"/>
    <property type="match status" value="1"/>
</dbReference>
<name>A0A1S8WUS1_OPIVI</name>
<dbReference type="InterPro" id="IPR009097">
    <property type="entry name" value="Cyclic_Pdiesterase"/>
</dbReference>
<dbReference type="Gene3D" id="3.90.1140.10">
    <property type="entry name" value="Cyclic phosphodiesterase"/>
    <property type="match status" value="1"/>
</dbReference>
<dbReference type="PANTHER" id="PTHR43149:SF1">
    <property type="entry name" value="DELTA(3,5)-DELTA(2,4)-DIENOYL-COA ISOMERASE, MITOCHONDRIAL"/>
    <property type="match status" value="1"/>
</dbReference>
<dbReference type="InterPro" id="IPR001753">
    <property type="entry name" value="Enoyl-CoA_hydra/iso"/>
</dbReference>
<dbReference type="SUPFAM" id="SSF52096">
    <property type="entry name" value="ClpP/crotonase"/>
    <property type="match status" value="1"/>
</dbReference>
<dbReference type="Gene3D" id="3.90.226.20">
    <property type="match status" value="1"/>
</dbReference>
<dbReference type="GO" id="GO:0006631">
    <property type="term" value="P:fatty acid metabolic process"/>
    <property type="evidence" value="ECO:0007669"/>
    <property type="project" value="UniProtKB-KW"/>
</dbReference>
<evidence type="ECO:0000313" key="9">
    <source>
        <dbReference type="EMBL" id="OON18279.1"/>
    </source>
</evidence>
<dbReference type="GO" id="GO:0005739">
    <property type="term" value="C:mitochondrion"/>
    <property type="evidence" value="ECO:0007669"/>
    <property type="project" value="TreeGrafter"/>
</dbReference>
<feature type="domain" description="A-kinase anchor protein 7-like phosphoesterase" evidence="8">
    <location>
        <begin position="295"/>
        <end position="477"/>
    </location>
</feature>
<evidence type="ECO:0000259" key="8">
    <source>
        <dbReference type="Pfam" id="PF10469"/>
    </source>
</evidence>
<keyword evidence="3" id="KW-0276">Fatty acid metabolism</keyword>
<keyword evidence="4" id="KW-0443">Lipid metabolism</keyword>
<dbReference type="FunFam" id="1.10.12.10:FF:000004">
    <property type="entry name" value="Delta3,5-delta2,4-dienoyl-CoA isomerase"/>
    <property type="match status" value="1"/>
</dbReference>
<evidence type="ECO:0000259" key="7">
    <source>
        <dbReference type="Pfam" id="PF04457"/>
    </source>
</evidence>
<gene>
    <name evidence="9" type="ORF">X801_05869</name>
</gene>
<evidence type="ECO:0000256" key="5">
    <source>
        <dbReference type="ARBA" id="ARBA00023235"/>
    </source>
</evidence>
<keyword evidence="10" id="KW-1185">Reference proteome</keyword>